<sequence>MASSNLSFEFSEGAKAEIKNMIKDLAKEAVDEVRNNPIERKQYLNKSESQKYLGCSYATLQKLIAQGLPVIHIDGKMLLSKSSIDNFMKSIEK</sequence>
<dbReference type="RefSeq" id="WP_086988533.1">
    <property type="nucleotide sequence ID" value="NZ_FJMZ01000007.1"/>
</dbReference>
<evidence type="ECO:0000313" key="4">
    <source>
        <dbReference type="Proteomes" id="UP000199686"/>
    </source>
</evidence>
<evidence type="ECO:0000313" key="2">
    <source>
        <dbReference type="EMBL" id="SFH80732.1"/>
    </source>
</evidence>
<dbReference type="AlphaFoldDB" id="A0AB38BI21"/>
<reference evidence="2 4" key="2">
    <citation type="submission" date="2016-10" db="EMBL/GenBank/DDBJ databases">
        <authorList>
            <person name="Varghese N."/>
            <person name="Submissions S."/>
        </authorList>
    </citation>
    <scope>NUCLEOTIDE SEQUENCE [LARGE SCALE GENOMIC DNA]</scope>
    <source>
        <strain evidence="2 4">DSM 2094</strain>
    </source>
</reference>
<dbReference type="EMBL" id="FOQC01000016">
    <property type="protein sequence ID" value="SFH80732.1"/>
    <property type="molecule type" value="Genomic_DNA"/>
</dbReference>
<evidence type="ECO:0008006" key="5">
    <source>
        <dbReference type="Google" id="ProtNLM"/>
    </source>
</evidence>
<dbReference type="Proteomes" id="UP000199686">
    <property type="component" value="Unassembled WGS sequence"/>
</dbReference>
<organism evidence="2 4">
    <name type="scientific">Trichococcus flocculiformis</name>
    <dbReference type="NCBI Taxonomy" id="82803"/>
    <lineage>
        <taxon>Bacteria</taxon>
        <taxon>Bacillati</taxon>
        <taxon>Bacillota</taxon>
        <taxon>Bacilli</taxon>
        <taxon>Lactobacillales</taxon>
        <taxon>Carnobacteriaceae</taxon>
        <taxon>Trichococcus</taxon>
    </lineage>
</organism>
<evidence type="ECO:0000313" key="1">
    <source>
        <dbReference type="EMBL" id="CZQ88183.1"/>
    </source>
</evidence>
<dbReference type="EMBL" id="FJMZ01000007">
    <property type="protein sequence ID" value="CZQ88183.1"/>
    <property type="molecule type" value="Genomic_DNA"/>
</dbReference>
<evidence type="ECO:0000313" key="3">
    <source>
        <dbReference type="Proteomes" id="UP000195947"/>
    </source>
</evidence>
<protein>
    <recommendedName>
        <fullName evidence="5">Helix-turn-helix domain-containing protein</fullName>
    </recommendedName>
</protein>
<proteinExistence type="predicted"/>
<keyword evidence="3" id="KW-1185">Reference proteome</keyword>
<reference evidence="1 3" key="1">
    <citation type="submission" date="2016-02" db="EMBL/GenBank/DDBJ databases">
        <authorList>
            <person name="Strepis N."/>
        </authorList>
    </citation>
    <scope>NUCLEOTIDE SEQUENCE [LARGE SCALE GENOMIC DNA]</scope>
    <source>
        <strain evidence="1">Trichococcus flocculiformis</strain>
    </source>
</reference>
<dbReference type="Proteomes" id="UP000195947">
    <property type="component" value="Unassembled WGS sequence"/>
</dbReference>
<comment type="caution">
    <text evidence="2">The sequence shown here is derived from an EMBL/GenBank/DDBJ whole genome shotgun (WGS) entry which is preliminary data.</text>
</comment>
<name>A0AB38BI21_9LACT</name>
<gene>
    <name evidence="2" type="ORF">SAMN04488507_101644</name>
    <name evidence="1" type="ORF">TFLO_952</name>
</gene>
<accession>A0AB38BI21</accession>